<feature type="compositionally biased region" description="Basic residues" evidence="1">
    <location>
        <begin position="113"/>
        <end position="122"/>
    </location>
</feature>
<dbReference type="AlphaFoldDB" id="X1DQ33"/>
<feature type="region of interest" description="Disordered" evidence="1">
    <location>
        <begin position="21"/>
        <end position="143"/>
    </location>
</feature>
<feature type="non-terminal residue" evidence="2">
    <location>
        <position position="1"/>
    </location>
</feature>
<organism evidence="2">
    <name type="scientific">marine sediment metagenome</name>
    <dbReference type="NCBI Taxonomy" id="412755"/>
    <lineage>
        <taxon>unclassified sequences</taxon>
        <taxon>metagenomes</taxon>
        <taxon>ecological metagenomes</taxon>
    </lineage>
</organism>
<dbReference type="EMBL" id="BART01029751">
    <property type="protein sequence ID" value="GAH10360.1"/>
    <property type="molecule type" value="Genomic_DNA"/>
</dbReference>
<feature type="compositionally biased region" description="Basic and acidic residues" evidence="1">
    <location>
        <begin position="81"/>
        <end position="107"/>
    </location>
</feature>
<feature type="compositionally biased region" description="Basic and acidic residues" evidence="1">
    <location>
        <begin position="123"/>
        <end position="143"/>
    </location>
</feature>
<evidence type="ECO:0000313" key="2">
    <source>
        <dbReference type="EMBL" id="GAH10360.1"/>
    </source>
</evidence>
<proteinExistence type="predicted"/>
<protein>
    <submittedName>
        <fullName evidence="2">Uncharacterized protein</fullName>
    </submittedName>
</protein>
<gene>
    <name evidence="2" type="ORF">S01H4_52129</name>
</gene>
<comment type="caution">
    <text evidence="2">The sequence shown here is derived from an EMBL/GenBank/DDBJ whole genome shotgun (WGS) entry which is preliminary data.</text>
</comment>
<sequence>WRKFMNIKSQLKKWAKKGFKFSGIDRPGVRDGTGPYDPDATPEEIEKAKKNPGSRKGRRLLELERKKKKKKDTKSAGIDRPGVRDRTGPYKPDATKEEKEKAKKDPKCPPGGRRQRRLKKKDQKRDKKQDRKRDRIHWDEDEK</sequence>
<evidence type="ECO:0000256" key="1">
    <source>
        <dbReference type="SAM" id="MobiDB-lite"/>
    </source>
</evidence>
<reference evidence="2" key="1">
    <citation type="journal article" date="2014" name="Front. Microbiol.">
        <title>High frequency of phylogenetically diverse reductive dehalogenase-homologous genes in deep subseafloor sedimentary metagenomes.</title>
        <authorList>
            <person name="Kawai M."/>
            <person name="Futagami T."/>
            <person name="Toyoda A."/>
            <person name="Takaki Y."/>
            <person name="Nishi S."/>
            <person name="Hori S."/>
            <person name="Arai W."/>
            <person name="Tsubouchi T."/>
            <person name="Morono Y."/>
            <person name="Uchiyama I."/>
            <person name="Ito T."/>
            <person name="Fujiyama A."/>
            <person name="Inagaki F."/>
            <person name="Takami H."/>
        </authorList>
    </citation>
    <scope>NUCLEOTIDE SEQUENCE</scope>
    <source>
        <strain evidence="2">Expedition CK06-06</strain>
    </source>
</reference>
<name>X1DQ33_9ZZZZ</name>
<accession>X1DQ33</accession>